<dbReference type="PROSITE" id="PS50931">
    <property type="entry name" value="HTH_LYSR"/>
    <property type="match status" value="1"/>
</dbReference>
<dbReference type="InterPro" id="IPR036388">
    <property type="entry name" value="WH-like_DNA-bd_sf"/>
</dbReference>
<dbReference type="Proteomes" id="UP000055019">
    <property type="component" value="Unassembled WGS sequence"/>
</dbReference>
<keyword evidence="7" id="KW-1185">Reference proteome</keyword>
<reference evidence="6" key="1">
    <citation type="submission" date="2016-01" db="EMBL/GenBank/DDBJ databases">
        <authorList>
            <person name="Peeters C."/>
        </authorList>
    </citation>
    <scope>NUCLEOTIDE SEQUENCE [LARGE SCALE GENOMIC DNA]</scope>
    <source>
        <strain evidence="6">LMG 29317</strain>
    </source>
</reference>
<gene>
    <name evidence="6" type="ORF">AWB74_04251</name>
</gene>
<feature type="domain" description="HTH lysR-type" evidence="5">
    <location>
        <begin position="19"/>
        <end position="76"/>
    </location>
</feature>
<dbReference type="Pfam" id="PF03466">
    <property type="entry name" value="LysR_substrate"/>
    <property type="match status" value="1"/>
</dbReference>
<dbReference type="AlphaFoldDB" id="A0A158JSF4"/>
<dbReference type="InterPro" id="IPR036390">
    <property type="entry name" value="WH_DNA-bd_sf"/>
</dbReference>
<evidence type="ECO:0000256" key="2">
    <source>
        <dbReference type="ARBA" id="ARBA00023015"/>
    </source>
</evidence>
<keyword evidence="2" id="KW-0805">Transcription regulation</keyword>
<dbReference type="PANTHER" id="PTHR30537:SF74">
    <property type="entry name" value="HTH-TYPE TRANSCRIPTIONAL REGULATOR TRPI"/>
    <property type="match status" value="1"/>
</dbReference>
<dbReference type="GO" id="GO:0003700">
    <property type="term" value="F:DNA-binding transcription factor activity"/>
    <property type="evidence" value="ECO:0007669"/>
    <property type="project" value="InterPro"/>
</dbReference>
<evidence type="ECO:0000256" key="3">
    <source>
        <dbReference type="ARBA" id="ARBA00023125"/>
    </source>
</evidence>
<keyword evidence="4" id="KW-0804">Transcription</keyword>
<dbReference type="GO" id="GO:0043565">
    <property type="term" value="F:sequence-specific DNA binding"/>
    <property type="evidence" value="ECO:0007669"/>
    <property type="project" value="TreeGrafter"/>
</dbReference>
<evidence type="ECO:0000313" key="6">
    <source>
        <dbReference type="EMBL" id="SAL71756.1"/>
    </source>
</evidence>
<dbReference type="InterPro" id="IPR000847">
    <property type="entry name" value="LysR_HTH_N"/>
</dbReference>
<dbReference type="SUPFAM" id="SSF53850">
    <property type="entry name" value="Periplasmic binding protein-like II"/>
    <property type="match status" value="1"/>
</dbReference>
<dbReference type="Pfam" id="PF00126">
    <property type="entry name" value="HTH_1"/>
    <property type="match status" value="1"/>
</dbReference>
<dbReference type="GO" id="GO:0006351">
    <property type="term" value="P:DNA-templated transcription"/>
    <property type="evidence" value="ECO:0007669"/>
    <property type="project" value="TreeGrafter"/>
</dbReference>
<dbReference type="FunFam" id="1.10.10.10:FF:000001">
    <property type="entry name" value="LysR family transcriptional regulator"/>
    <property type="match status" value="1"/>
</dbReference>
<dbReference type="PANTHER" id="PTHR30537">
    <property type="entry name" value="HTH-TYPE TRANSCRIPTIONAL REGULATOR"/>
    <property type="match status" value="1"/>
</dbReference>
<dbReference type="SUPFAM" id="SSF46785">
    <property type="entry name" value="Winged helix' DNA-binding domain"/>
    <property type="match status" value="1"/>
</dbReference>
<accession>A0A158JSF4</accession>
<evidence type="ECO:0000313" key="7">
    <source>
        <dbReference type="Proteomes" id="UP000055019"/>
    </source>
</evidence>
<keyword evidence="3" id="KW-0238">DNA-binding</keyword>
<protein>
    <submittedName>
        <fullName evidence="6">LysR family transcriptional regulator</fullName>
    </submittedName>
</protein>
<proteinExistence type="inferred from homology"/>
<name>A0A158JSF4_9BURK</name>
<dbReference type="EMBL" id="FCOM02000019">
    <property type="protein sequence ID" value="SAL71756.1"/>
    <property type="molecule type" value="Genomic_DNA"/>
</dbReference>
<dbReference type="Gene3D" id="1.10.10.10">
    <property type="entry name" value="Winged helix-like DNA-binding domain superfamily/Winged helix DNA-binding domain"/>
    <property type="match status" value="1"/>
</dbReference>
<sequence>MLTMPRIQPFADRLLAQMPPLRALRCFVTAERYESFTQAADVLCVTQAAVSRQIKELEDSLDIALFERTGRHIALTEAGKILYNASYLSIMNIAESVEALRRQERRVLIVCVSLAFSALWLAPRLAAFRRQCPQVRLHVVVTDHYREFDGLIEPDVIITKNPPREAAEYAVKGIFHDIVYPVCSKQFFEDKFRGKRPSALELLRHPMLSLSPLGRTHLGEHVDWRVWRNWFQEGDVDERSVAGENLESNDYRLLVSQAEAGEGVLLGWHHLVHRQVESGLLVRPAEESLVFHDRHHHLVTHRSALERTEYAVFREWLEAEVETMLSSWHEPSHARKIGSRSVSVLVDLS</sequence>
<dbReference type="Gene3D" id="3.40.190.10">
    <property type="entry name" value="Periplasmic binding protein-like II"/>
    <property type="match status" value="2"/>
</dbReference>
<comment type="similarity">
    <text evidence="1">Belongs to the LysR transcriptional regulatory family.</text>
</comment>
<dbReference type="PRINTS" id="PR00039">
    <property type="entry name" value="HTHLYSR"/>
</dbReference>
<organism evidence="6 7">
    <name type="scientific">Caballeronia arvi</name>
    <dbReference type="NCBI Taxonomy" id="1777135"/>
    <lineage>
        <taxon>Bacteria</taxon>
        <taxon>Pseudomonadati</taxon>
        <taxon>Pseudomonadota</taxon>
        <taxon>Betaproteobacteria</taxon>
        <taxon>Burkholderiales</taxon>
        <taxon>Burkholderiaceae</taxon>
        <taxon>Caballeronia</taxon>
    </lineage>
</organism>
<comment type="caution">
    <text evidence="6">The sequence shown here is derived from an EMBL/GenBank/DDBJ whole genome shotgun (WGS) entry which is preliminary data.</text>
</comment>
<dbReference type="InterPro" id="IPR058163">
    <property type="entry name" value="LysR-type_TF_proteobact-type"/>
</dbReference>
<evidence type="ECO:0000256" key="4">
    <source>
        <dbReference type="ARBA" id="ARBA00023163"/>
    </source>
</evidence>
<dbReference type="InterPro" id="IPR005119">
    <property type="entry name" value="LysR_subst-bd"/>
</dbReference>
<evidence type="ECO:0000259" key="5">
    <source>
        <dbReference type="PROSITE" id="PS50931"/>
    </source>
</evidence>
<evidence type="ECO:0000256" key="1">
    <source>
        <dbReference type="ARBA" id="ARBA00009437"/>
    </source>
</evidence>